<evidence type="ECO:0000313" key="6">
    <source>
        <dbReference type="EMBL" id="MBB4956983.1"/>
    </source>
</evidence>
<dbReference type="PROSITE" id="PS50075">
    <property type="entry name" value="CARRIER"/>
    <property type="match status" value="1"/>
</dbReference>
<dbReference type="InterPro" id="IPR001031">
    <property type="entry name" value="Thioesterase"/>
</dbReference>
<evidence type="ECO:0000256" key="1">
    <source>
        <dbReference type="ARBA" id="ARBA00001957"/>
    </source>
</evidence>
<protein>
    <submittedName>
        <fullName evidence="6">Enterobactin synthetase component F</fullName>
        <ecNumber evidence="6">2.7.7.-</ecNumber>
    </submittedName>
</protein>
<dbReference type="FunFam" id="3.40.50.980:FF:000001">
    <property type="entry name" value="Non-ribosomal peptide synthetase"/>
    <property type="match status" value="1"/>
</dbReference>
<dbReference type="EC" id="2.7.7.-" evidence="6"/>
<dbReference type="AlphaFoldDB" id="A0A7W7SLH0"/>
<dbReference type="GO" id="GO:0005829">
    <property type="term" value="C:cytosol"/>
    <property type="evidence" value="ECO:0007669"/>
    <property type="project" value="TreeGrafter"/>
</dbReference>
<dbReference type="Gene3D" id="3.30.559.30">
    <property type="entry name" value="Nonribosomal peptide synthetase, condensation domain"/>
    <property type="match status" value="1"/>
</dbReference>
<comment type="cofactor">
    <cofactor evidence="1">
        <name>pantetheine 4'-phosphate</name>
        <dbReference type="ChEBI" id="CHEBI:47942"/>
    </cofactor>
</comment>
<dbReference type="InterPro" id="IPR020806">
    <property type="entry name" value="PKS_PP-bd"/>
</dbReference>
<dbReference type="Pfam" id="PF00975">
    <property type="entry name" value="Thioesterase"/>
    <property type="match status" value="1"/>
</dbReference>
<keyword evidence="6" id="KW-0548">Nucleotidyltransferase</keyword>
<dbReference type="Pfam" id="PF13193">
    <property type="entry name" value="AMP-binding_C"/>
    <property type="match status" value="1"/>
</dbReference>
<dbReference type="FunFam" id="3.30.300.30:FF:000010">
    <property type="entry name" value="Enterobactin synthetase component F"/>
    <property type="match status" value="1"/>
</dbReference>
<dbReference type="GO" id="GO:0047527">
    <property type="term" value="F:2,3-dihydroxybenzoate-serine ligase activity"/>
    <property type="evidence" value="ECO:0007669"/>
    <property type="project" value="TreeGrafter"/>
</dbReference>
<dbReference type="GO" id="GO:0016779">
    <property type="term" value="F:nucleotidyltransferase activity"/>
    <property type="evidence" value="ECO:0007669"/>
    <property type="project" value="UniProtKB-KW"/>
</dbReference>
<evidence type="ECO:0000256" key="3">
    <source>
        <dbReference type="ARBA" id="ARBA00022450"/>
    </source>
</evidence>
<feature type="domain" description="Carrier" evidence="5">
    <location>
        <begin position="861"/>
        <end position="936"/>
    </location>
</feature>
<evidence type="ECO:0000256" key="4">
    <source>
        <dbReference type="ARBA" id="ARBA00022553"/>
    </source>
</evidence>
<dbReference type="InterPro" id="IPR001242">
    <property type="entry name" value="Condensation_dom"/>
</dbReference>
<dbReference type="InterPro" id="IPR023213">
    <property type="entry name" value="CAT-like_dom_sf"/>
</dbReference>
<dbReference type="Gene3D" id="3.40.50.980">
    <property type="match status" value="2"/>
</dbReference>
<dbReference type="Gene3D" id="3.30.559.10">
    <property type="entry name" value="Chloramphenicol acetyltransferase-like domain"/>
    <property type="match status" value="1"/>
</dbReference>
<dbReference type="SMART" id="SM00823">
    <property type="entry name" value="PKS_PP"/>
    <property type="match status" value="1"/>
</dbReference>
<dbReference type="SUPFAM" id="SSF47336">
    <property type="entry name" value="ACP-like"/>
    <property type="match status" value="1"/>
</dbReference>
<gene>
    <name evidence="6" type="ORF">FHR38_000716</name>
</gene>
<dbReference type="InterPro" id="IPR045851">
    <property type="entry name" value="AMP-bd_C_sf"/>
</dbReference>
<dbReference type="InterPro" id="IPR029058">
    <property type="entry name" value="AB_hydrolase_fold"/>
</dbReference>
<dbReference type="GO" id="GO:0009239">
    <property type="term" value="P:enterobactin biosynthetic process"/>
    <property type="evidence" value="ECO:0007669"/>
    <property type="project" value="TreeGrafter"/>
</dbReference>
<dbReference type="InterPro" id="IPR020802">
    <property type="entry name" value="TesA-like"/>
</dbReference>
<accession>A0A7W7SLH0</accession>
<dbReference type="SUPFAM" id="SSF52777">
    <property type="entry name" value="CoA-dependent acyltransferases"/>
    <property type="match status" value="1"/>
</dbReference>
<evidence type="ECO:0000256" key="2">
    <source>
        <dbReference type="ARBA" id="ARBA00006432"/>
    </source>
</evidence>
<keyword evidence="6" id="KW-0808">Transferase</keyword>
<dbReference type="InterPro" id="IPR009081">
    <property type="entry name" value="PP-bd_ACP"/>
</dbReference>
<dbReference type="FunFam" id="1.10.1200.10:FF:000005">
    <property type="entry name" value="Nonribosomal peptide synthetase 1"/>
    <property type="match status" value="1"/>
</dbReference>
<dbReference type="InterPro" id="IPR010071">
    <property type="entry name" value="AA_adenyl_dom"/>
</dbReference>
<sequence>MDAYAFSLFTARTAEIYAAALAGTDSPPTVLGSLPEVWAEEAAYRASARFVADREFWLARFADRPQPVSLTDRPAPASHRVLRRRVDLSPAAVARLRASVARGTWSTVVVAAVAVYLHRLTSARDVVLGFPVTGRWGRLAKRTPGMMMTVLPLRLSVRPELTFEEVTEEASRALRQLLRHQRYRLEDLRVDLHTLGDGHRLYGPSVNLMPFDYQQPMAGLSTVAHVLESGPADDLSIDVYGDLASGQVRIDFTANPASYHLAEITAHQDRFIRLLETLCTRPDIPVGTAELLDQAERRTVLFDWNETTHPVRRTVLTELIEAQVARTPDAIALVAEESGPTRAEPFCAEPIRARLSYTELNERANRLARELIDQGAGPGAVVAVALPRSVDLVVTLLAVLKAGAAYLPLDSAYPLDRIAFLLDDARPALVVADRRSMVDLPGTGPRPLLLDQPAVRAAVARHPANNPADARRRNPLHPDHPIYVLYTSGSTGRPKGVVVGHQAVVNHLLWLQDRFRLTATDRVLVKTPASFDVSVWEFFWPLLVGATAVLARPDGHHDPHYLAELIQRQEITTAGFVPSMLREFLAEPGAAHCPSLRRTLCVGEPLTADLAARYVEVVGPGLHNMYGPTEATVAVTAWAADGAASLAADGVPAGTDGDAPAGTGGGVPVGRPGWNTRAYLLDPMLQPVPVGAVGELHLAGAQLAHGYLRRPDLTAERFVPDPFGPPGERMYRTGDRMRQLPDGELVFVGRTDDQVKIRGNRIELGEIESVLARHPDIAQAVVVVRADSNGESRLVGYLTAAPGRSAPDPNALRGYLAAHLPPPMVPAVLLMLPVLPSTPNGKVDRAALPAAALTTTVTGRAPRTRHEVVLCGLFAEALELPLVGVDDSFFELGGHSLQAARLASRIRTVFGVELDLRTVFEQPTVAGLATHLADAPIAPAGVGRRESGATGGGGVDSPGALAKVLPLRASGAGVPLFCLPPVTGLSWCYSVLLRHIDADHPVYGLQSPGLARPEPPAATVEEMAAGYADEIRAVYPDGPYHLLGWSLGGVIAYATATELARRGAEVGLLALLDAYPSDPELHSEEHRRVLLDVVLSDFGYDPSLLDGESLDDERVVQIIRRAGGALTDWSAERIAALLKVTGKNLAAGRRYRPEAFDGDLLFFAATVSQPINLQTVDTWRPFVRGDIENHEIACRHEHMMRPEVAAQVGPALASRRRDRLPVDRRGHPALLARVASPRR</sequence>
<dbReference type="EMBL" id="JACHJW010000001">
    <property type="protein sequence ID" value="MBB4956983.1"/>
    <property type="molecule type" value="Genomic_DNA"/>
</dbReference>
<dbReference type="GO" id="GO:0043041">
    <property type="term" value="P:amino acid activation for nonribosomal peptide biosynthetic process"/>
    <property type="evidence" value="ECO:0007669"/>
    <property type="project" value="TreeGrafter"/>
</dbReference>
<dbReference type="SUPFAM" id="SSF56801">
    <property type="entry name" value="Acetyl-CoA synthetase-like"/>
    <property type="match status" value="1"/>
</dbReference>
<comment type="similarity">
    <text evidence="2">Belongs to the ATP-dependent AMP-binding enzyme family.</text>
</comment>
<evidence type="ECO:0000313" key="7">
    <source>
        <dbReference type="Proteomes" id="UP000578819"/>
    </source>
</evidence>
<keyword evidence="4" id="KW-0597">Phosphoprotein</keyword>
<proteinExistence type="inferred from homology"/>
<dbReference type="FunFam" id="3.40.50.12780:FF:000012">
    <property type="entry name" value="Non-ribosomal peptide synthetase"/>
    <property type="match status" value="1"/>
</dbReference>
<dbReference type="GO" id="GO:0008610">
    <property type="term" value="P:lipid biosynthetic process"/>
    <property type="evidence" value="ECO:0007669"/>
    <property type="project" value="UniProtKB-ARBA"/>
</dbReference>
<dbReference type="FunFam" id="2.30.38.10:FF:000001">
    <property type="entry name" value="Non-ribosomal peptide synthetase PvdI"/>
    <property type="match status" value="1"/>
</dbReference>
<name>A0A7W7SLH0_9ACTN</name>
<dbReference type="Gene3D" id="3.40.50.1820">
    <property type="entry name" value="alpha/beta hydrolase"/>
    <property type="match status" value="1"/>
</dbReference>
<dbReference type="PROSITE" id="PS00455">
    <property type="entry name" value="AMP_BINDING"/>
    <property type="match status" value="1"/>
</dbReference>
<dbReference type="InterPro" id="IPR036736">
    <property type="entry name" value="ACP-like_sf"/>
</dbReference>
<dbReference type="Gene3D" id="2.30.38.10">
    <property type="entry name" value="Luciferase, Domain 3"/>
    <property type="match status" value="1"/>
</dbReference>
<dbReference type="SMART" id="SM00824">
    <property type="entry name" value="PKS_TE"/>
    <property type="match status" value="1"/>
</dbReference>
<dbReference type="Gene3D" id="3.30.300.30">
    <property type="match status" value="1"/>
</dbReference>
<dbReference type="InterPro" id="IPR025110">
    <property type="entry name" value="AMP-bd_C"/>
</dbReference>
<keyword evidence="7" id="KW-1185">Reference proteome</keyword>
<evidence type="ECO:0000259" key="5">
    <source>
        <dbReference type="PROSITE" id="PS50075"/>
    </source>
</evidence>
<dbReference type="FunFam" id="3.40.50.980:FF:000002">
    <property type="entry name" value="Enterobactin synthetase component F"/>
    <property type="match status" value="1"/>
</dbReference>
<comment type="caution">
    <text evidence="6">The sequence shown here is derived from an EMBL/GenBank/DDBJ whole genome shotgun (WGS) entry which is preliminary data.</text>
</comment>
<dbReference type="GO" id="GO:0009366">
    <property type="term" value="C:enterobactin synthetase complex"/>
    <property type="evidence" value="ECO:0007669"/>
    <property type="project" value="TreeGrafter"/>
</dbReference>
<dbReference type="Pfam" id="PF00501">
    <property type="entry name" value="AMP-binding"/>
    <property type="match status" value="1"/>
</dbReference>
<dbReference type="InterPro" id="IPR020845">
    <property type="entry name" value="AMP-binding_CS"/>
</dbReference>
<dbReference type="Proteomes" id="UP000578819">
    <property type="component" value="Unassembled WGS sequence"/>
</dbReference>
<dbReference type="Pfam" id="PF00550">
    <property type="entry name" value="PP-binding"/>
    <property type="match status" value="1"/>
</dbReference>
<dbReference type="PROSITE" id="PS00012">
    <property type="entry name" value="PHOSPHOPANTETHEINE"/>
    <property type="match status" value="1"/>
</dbReference>
<reference evidence="6 7" key="1">
    <citation type="submission" date="2020-08" db="EMBL/GenBank/DDBJ databases">
        <title>Sequencing the genomes of 1000 actinobacteria strains.</title>
        <authorList>
            <person name="Klenk H.-P."/>
        </authorList>
    </citation>
    <scope>NUCLEOTIDE SEQUENCE [LARGE SCALE GENOMIC DNA]</scope>
    <source>
        <strain evidence="6 7">DSM 45886</strain>
    </source>
</reference>
<dbReference type="Pfam" id="PF00668">
    <property type="entry name" value="Condensation"/>
    <property type="match status" value="1"/>
</dbReference>
<dbReference type="PANTHER" id="PTHR45527:SF1">
    <property type="entry name" value="FATTY ACID SYNTHASE"/>
    <property type="match status" value="1"/>
</dbReference>
<dbReference type="CDD" id="cd17646">
    <property type="entry name" value="A_NRPS_AB3403-like"/>
    <property type="match status" value="1"/>
</dbReference>
<dbReference type="GO" id="GO:0031177">
    <property type="term" value="F:phosphopantetheine binding"/>
    <property type="evidence" value="ECO:0007669"/>
    <property type="project" value="InterPro"/>
</dbReference>
<dbReference type="NCBIfam" id="TIGR01733">
    <property type="entry name" value="AA-adenyl-dom"/>
    <property type="match status" value="1"/>
</dbReference>
<dbReference type="PANTHER" id="PTHR45527">
    <property type="entry name" value="NONRIBOSOMAL PEPTIDE SYNTHETASE"/>
    <property type="match status" value="1"/>
</dbReference>
<keyword evidence="3" id="KW-0596">Phosphopantetheine</keyword>
<dbReference type="SUPFAM" id="SSF53474">
    <property type="entry name" value="alpha/beta-Hydrolases"/>
    <property type="match status" value="1"/>
</dbReference>
<dbReference type="InterPro" id="IPR000873">
    <property type="entry name" value="AMP-dep_synth/lig_dom"/>
</dbReference>
<dbReference type="InterPro" id="IPR006162">
    <property type="entry name" value="Ppantetheine_attach_site"/>
</dbReference>
<organism evidence="6 7">
    <name type="scientific">Micromonospora polyrhachis</name>
    <dbReference type="NCBI Taxonomy" id="1282883"/>
    <lineage>
        <taxon>Bacteria</taxon>
        <taxon>Bacillati</taxon>
        <taxon>Actinomycetota</taxon>
        <taxon>Actinomycetes</taxon>
        <taxon>Micromonosporales</taxon>
        <taxon>Micromonosporaceae</taxon>
        <taxon>Micromonospora</taxon>
    </lineage>
</organism>